<dbReference type="PANTHER" id="PTHR14911">
    <property type="entry name" value="THUMP DOMAIN-CONTAINING"/>
    <property type="match status" value="1"/>
</dbReference>
<dbReference type="InterPro" id="IPR029063">
    <property type="entry name" value="SAM-dependent_MTases_sf"/>
</dbReference>
<feature type="domain" description="Ribosomal RNA large subunit methyltransferase K/L-like methyltransferase" evidence="1">
    <location>
        <begin position="328"/>
        <end position="460"/>
    </location>
</feature>
<gene>
    <name evidence="2" type="ORF">BRYFOR_05403</name>
</gene>
<reference evidence="2" key="1">
    <citation type="submission" date="2009-07" db="EMBL/GenBank/DDBJ databases">
        <authorList>
            <person name="Weinstock G."/>
            <person name="Sodergren E."/>
            <person name="Clifton S."/>
            <person name="Fulton L."/>
            <person name="Fulton B."/>
            <person name="Courtney L."/>
            <person name="Fronick C."/>
            <person name="Harrison M."/>
            <person name="Strong C."/>
            <person name="Farmer C."/>
            <person name="Delahaunty K."/>
            <person name="Markovic C."/>
            <person name="Hall O."/>
            <person name="Minx P."/>
            <person name="Tomlinson C."/>
            <person name="Mitreva M."/>
            <person name="Nelson J."/>
            <person name="Hou S."/>
            <person name="Wollam A."/>
            <person name="Pepin K.H."/>
            <person name="Johnson M."/>
            <person name="Bhonagiri V."/>
            <person name="Nash W.E."/>
            <person name="Warren W."/>
            <person name="Chinwalla A."/>
            <person name="Mardis E.R."/>
            <person name="Wilson R.K."/>
        </authorList>
    </citation>
    <scope>NUCLEOTIDE SEQUENCE [LARGE SCALE GENOMIC DNA]</scope>
    <source>
        <strain evidence="2">DSM 14469</strain>
    </source>
</reference>
<dbReference type="AlphaFoldDB" id="C6L9W3"/>
<proteinExistence type="predicted"/>
<dbReference type="InterPro" id="IPR000241">
    <property type="entry name" value="RlmKL-like_Mtase"/>
</dbReference>
<dbReference type="Gene3D" id="3.40.50.150">
    <property type="entry name" value="Vaccinia Virus protein VP39"/>
    <property type="match status" value="1"/>
</dbReference>
<dbReference type="Pfam" id="PF01170">
    <property type="entry name" value="UPF0020"/>
    <property type="match status" value="1"/>
</dbReference>
<dbReference type="GO" id="GO:0016423">
    <property type="term" value="F:tRNA (guanine) methyltransferase activity"/>
    <property type="evidence" value="ECO:0007669"/>
    <property type="project" value="TreeGrafter"/>
</dbReference>
<protein>
    <recommendedName>
        <fullName evidence="1">Ribosomal RNA large subunit methyltransferase K/L-like methyltransferase domain-containing protein</fullName>
    </recommendedName>
</protein>
<evidence type="ECO:0000259" key="1">
    <source>
        <dbReference type="Pfam" id="PF01170"/>
    </source>
</evidence>
<sequence>MNKYLNNLKNGVDLRDSALGLKEEIRKTHSGKTLARELAGDFSVLTDLLTHEDPKVRKNVALVIGELGEESLKPVLWEAYQRETILYIRADYLKALSHYDCTPYLDTIKARMEELDRIAVTPEEEKHVYCEQTALKTVLVKTEKMQKHTFTAMHEHLEVILITNRENREATAEQLYRPEKVRMLAGGIRFETENLDRVLPIRTYMELLFPVPGLEHLEGSPQNMAEQLVQSQLLPFLKKCHREEQPFYFRLEVRAQLSNEQKVDLVKKLARALEKESGRQLLNAPGGYEIEIRLVGNREGRFIPLLKLYTIKDRRFAYRAGSLPVSIAPVNAALIMYMVKEYLREGARVLDPFCGVGTMLIERRQVVTPGTLYGVDILEEAVQKARRNSALAHVNAHYINRDFFDFTHEKPFDEIVTNLPAAGRLRNLDNVAALYDRFLEYIPKVARRGATIVAYTPDFGILKHSLEEHGEYYIKRSICINEREGSFVVVFRLK</sequence>
<organism evidence="2 3">
    <name type="scientific">Marvinbryantia formatexigens DSM 14469</name>
    <dbReference type="NCBI Taxonomy" id="478749"/>
    <lineage>
        <taxon>Bacteria</taxon>
        <taxon>Bacillati</taxon>
        <taxon>Bacillota</taxon>
        <taxon>Clostridia</taxon>
        <taxon>Lachnospirales</taxon>
        <taxon>Lachnospiraceae</taxon>
        <taxon>Marvinbryantia</taxon>
    </lineage>
</organism>
<accession>C6L9W3</accession>
<dbReference type="Pfam" id="PF13646">
    <property type="entry name" value="HEAT_2"/>
    <property type="match status" value="1"/>
</dbReference>
<dbReference type="eggNOG" id="COG0116">
    <property type="taxonomic scope" value="Bacteria"/>
</dbReference>
<dbReference type="STRING" id="168384.SAMN05660368_03562"/>
<evidence type="ECO:0000313" key="2">
    <source>
        <dbReference type="EMBL" id="EET62370.1"/>
    </source>
</evidence>
<keyword evidence="3" id="KW-1185">Reference proteome</keyword>
<dbReference type="InterPro" id="IPR016024">
    <property type="entry name" value="ARM-type_fold"/>
</dbReference>
<dbReference type="RefSeq" id="WP_006860205.1">
    <property type="nucleotide sequence ID" value="NZ_ACCL02000002.1"/>
</dbReference>
<dbReference type="SUPFAM" id="SSF53335">
    <property type="entry name" value="S-adenosyl-L-methionine-dependent methyltransferases"/>
    <property type="match status" value="1"/>
</dbReference>
<name>C6L9W3_9FIRM</name>
<dbReference type="CDD" id="cd02440">
    <property type="entry name" value="AdoMet_MTases"/>
    <property type="match status" value="1"/>
</dbReference>
<dbReference type="EMBL" id="ACCL02000002">
    <property type="protein sequence ID" value="EET62370.1"/>
    <property type="molecule type" value="Genomic_DNA"/>
</dbReference>
<dbReference type="GO" id="GO:0030488">
    <property type="term" value="P:tRNA methylation"/>
    <property type="evidence" value="ECO:0007669"/>
    <property type="project" value="TreeGrafter"/>
</dbReference>
<dbReference type="PANTHER" id="PTHR14911:SF13">
    <property type="entry name" value="TRNA (GUANINE(6)-N2)-METHYLTRANSFERASE THUMP3"/>
    <property type="match status" value="1"/>
</dbReference>
<dbReference type="Proteomes" id="UP000005561">
    <property type="component" value="Unassembled WGS sequence"/>
</dbReference>
<comment type="caution">
    <text evidence="2">The sequence shown here is derived from an EMBL/GenBank/DDBJ whole genome shotgun (WGS) entry which is preliminary data.</text>
</comment>
<evidence type="ECO:0000313" key="3">
    <source>
        <dbReference type="Proteomes" id="UP000005561"/>
    </source>
</evidence>
<dbReference type="SUPFAM" id="SSF48371">
    <property type="entry name" value="ARM repeat"/>
    <property type="match status" value="1"/>
</dbReference>